<name>A0AAN6KVU5_9PEZI</name>
<comment type="similarity">
    <text evidence="1">Belongs to the GMC oxidoreductase family.</text>
</comment>
<evidence type="ECO:0000256" key="1">
    <source>
        <dbReference type="ARBA" id="ARBA00010790"/>
    </source>
</evidence>
<dbReference type="InterPro" id="IPR007867">
    <property type="entry name" value="GMC_OxRtase_C"/>
</dbReference>
<dbReference type="GO" id="GO:0050660">
    <property type="term" value="F:flavin adenine dinucleotide binding"/>
    <property type="evidence" value="ECO:0007669"/>
    <property type="project" value="InterPro"/>
</dbReference>
<dbReference type="Gene3D" id="3.50.50.60">
    <property type="entry name" value="FAD/NAD(P)-binding domain"/>
    <property type="match status" value="1"/>
</dbReference>
<keyword evidence="4" id="KW-1185">Reference proteome</keyword>
<dbReference type="SUPFAM" id="SSF51905">
    <property type="entry name" value="FAD/NAD(P)-binding domain"/>
    <property type="match status" value="1"/>
</dbReference>
<reference evidence="3" key="1">
    <citation type="submission" date="2023-06" db="EMBL/GenBank/DDBJ databases">
        <title>Black Yeasts Isolated from many extreme environments.</title>
        <authorList>
            <person name="Coleine C."/>
            <person name="Stajich J.E."/>
            <person name="Selbmann L."/>
        </authorList>
    </citation>
    <scope>NUCLEOTIDE SEQUENCE</scope>
    <source>
        <strain evidence="3">CCFEE 5200</strain>
    </source>
</reference>
<accession>A0AAN6KVU5</accession>
<dbReference type="PANTHER" id="PTHR11552:SF115">
    <property type="entry name" value="DEHYDROGENASE XPTC-RELATED"/>
    <property type="match status" value="1"/>
</dbReference>
<dbReference type="GO" id="GO:0016614">
    <property type="term" value="F:oxidoreductase activity, acting on CH-OH group of donors"/>
    <property type="evidence" value="ECO:0007669"/>
    <property type="project" value="InterPro"/>
</dbReference>
<evidence type="ECO:0000259" key="2">
    <source>
        <dbReference type="Pfam" id="PF05199"/>
    </source>
</evidence>
<gene>
    <name evidence="3" type="ORF">LTR91_003690</name>
</gene>
<dbReference type="EMBL" id="JAUJLE010000020">
    <property type="protein sequence ID" value="KAK1006430.1"/>
    <property type="molecule type" value="Genomic_DNA"/>
</dbReference>
<dbReference type="Proteomes" id="UP001175353">
    <property type="component" value="Unassembled WGS sequence"/>
</dbReference>
<dbReference type="PANTHER" id="PTHR11552">
    <property type="entry name" value="GLUCOSE-METHANOL-CHOLINE GMC OXIDOREDUCTASE"/>
    <property type="match status" value="1"/>
</dbReference>
<feature type="domain" description="Glucose-methanol-choline oxidoreductase C-terminal" evidence="2">
    <location>
        <begin position="95"/>
        <end position="230"/>
    </location>
</feature>
<dbReference type="InterPro" id="IPR036188">
    <property type="entry name" value="FAD/NAD-bd_sf"/>
</dbReference>
<organism evidence="3 4">
    <name type="scientific">Friedmanniomyces endolithicus</name>
    <dbReference type="NCBI Taxonomy" id="329885"/>
    <lineage>
        <taxon>Eukaryota</taxon>
        <taxon>Fungi</taxon>
        <taxon>Dikarya</taxon>
        <taxon>Ascomycota</taxon>
        <taxon>Pezizomycotina</taxon>
        <taxon>Dothideomycetes</taxon>
        <taxon>Dothideomycetidae</taxon>
        <taxon>Mycosphaerellales</taxon>
        <taxon>Teratosphaeriaceae</taxon>
        <taxon>Friedmanniomyces</taxon>
    </lineage>
</organism>
<dbReference type="GO" id="GO:0044550">
    <property type="term" value="P:secondary metabolite biosynthetic process"/>
    <property type="evidence" value="ECO:0007669"/>
    <property type="project" value="TreeGrafter"/>
</dbReference>
<dbReference type="Gene3D" id="3.30.560.10">
    <property type="entry name" value="Glucose Oxidase, domain 3"/>
    <property type="match status" value="1"/>
</dbReference>
<sequence length="242" mass="26644">MTSFYDETSTGYTYMTWQQAFDNATGDKFTALGKAAASPTSPIDRKKPLYLETPSKHVLEVLFDDGYLGLKGYPKINSSLYGSQFMTFIASIQHPFSRGSSHINASNPTGLPAFNPNYLRYEYNLEAVAQGAKYLRKIAQTPPMSYAWIGEYEPGLDVVKTDADWREYAQNDVPTIWHPLGTCALLPKKDGGVVSPELKVYGLSNLRVADASIIALNPSGHIQTAVYGIAERAAEMIAAQWA</sequence>
<evidence type="ECO:0000313" key="4">
    <source>
        <dbReference type="Proteomes" id="UP001175353"/>
    </source>
</evidence>
<evidence type="ECO:0000313" key="3">
    <source>
        <dbReference type="EMBL" id="KAK1006430.1"/>
    </source>
</evidence>
<proteinExistence type="inferred from homology"/>
<dbReference type="AlphaFoldDB" id="A0AAN6KVU5"/>
<dbReference type="InterPro" id="IPR012132">
    <property type="entry name" value="GMC_OxRdtase"/>
</dbReference>
<dbReference type="SUPFAM" id="SSF54373">
    <property type="entry name" value="FAD-linked reductases, C-terminal domain"/>
    <property type="match status" value="1"/>
</dbReference>
<protein>
    <recommendedName>
        <fullName evidence="2">Glucose-methanol-choline oxidoreductase C-terminal domain-containing protein</fullName>
    </recommendedName>
</protein>
<dbReference type="Pfam" id="PF05199">
    <property type="entry name" value="GMC_oxred_C"/>
    <property type="match status" value="1"/>
</dbReference>
<comment type="caution">
    <text evidence="3">The sequence shown here is derived from an EMBL/GenBank/DDBJ whole genome shotgun (WGS) entry which is preliminary data.</text>
</comment>